<reference evidence="2 3" key="1">
    <citation type="submission" date="2019-05" db="EMBL/GenBank/DDBJ databases">
        <title>Another draft genome of Portunus trituberculatus and its Hox gene families provides insights of decapod evolution.</title>
        <authorList>
            <person name="Jeong J.-H."/>
            <person name="Song I."/>
            <person name="Kim S."/>
            <person name="Choi T."/>
            <person name="Kim D."/>
            <person name="Ryu S."/>
            <person name="Kim W."/>
        </authorList>
    </citation>
    <scope>NUCLEOTIDE SEQUENCE [LARGE SCALE GENOMIC DNA]</scope>
    <source>
        <tissue evidence="2">Muscle</tissue>
    </source>
</reference>
<accession>A0A5B7CSU4</accession>
<organism evidence="2 3">
    <name type="scientific">Portunus trituberculatus</name>
    <name type="common">Swimming crab</name>
    <name type="synonym">Neptunus trituberculatus</name>
    <dbReference type="NCBI Taxonomy" id="210409"/>
    <lineage>
        <taxon>Eukaryota</taxon>
        <taxon>Metazoa</taxon>
        <taxon>Ecdysozoa</taxon>
        <taxon>Arthropoda</taxon>
        <taxon>Crustacea</taxon>
        <taxon>Multicrustacea</taxon>
        <taxon>Malacostraca</taxon>
        <taxon>Eumalacostraca</taxon>
        <taxon>Eucarida</taxon>
        <taxon>Decapoda</taxon>
        <taxon>Pleocyemata</taxon>
        <taxon>Brachyura</taxon>
        <taxon>Eubrachyura</taxon>
        <taxon>Portunoidea</taxon>
        <taxon>Portunidae</taxon>
        <taxon>Portuninae</taxon>
        <taxon>Portunus</taxon>
    </lineage>
</organism>
<sequence>MSTSTTTSTVTATSTAITTSTVPDAVNDGSLEIPEACDGFGLEPLQTSQWIAFPFAATSAAPIPSAAAPVAATTATVAHTTLSSALTIKRWPSEDIEVNTGSNAQQAD</sequence>
<protein>
    <submittedName>
        <fullName evidence="2">Uncharacterized protein</fullName>
    </submittedName>
</protein>
<proteinExistence type="predicted"/>
<evidence type="ECO:0000256" key="1">
    <source>
        <dbReference type="SAM" id="MobiDB-lite"/>
    </source>
</evidence>
<dbReference type="Proteomes" id="UP000324222">
    <property type="component" value="Unassembled WGS sequence"/>
</dbReference>
<evidence type="ECO:0000313" key="2">
    <source>
        <dbReference type="EMBL" id="MPC11951.1"/>
    </source>
</evidence>
<name>A0A5B7CSU4_PORTR</name>
<comment type="caution">
    <text evidence="2">The sequence shown here is derived from an EMBL/GenBank/DDBJ whole genome shotgun (WGS) entry which is preliminary data.</text>
</comment>
<dbReference type="EMBL" id="VSRR010000189">
    <property type="protein sequence ID" value="MPC11951.1"/>
    <property type="molecule type" value="Genomic_DNA"/>
</dbReference>
<keyword evidence="3" id="KW-1185">Reference proteome</keyword>
<evidence type="ECO:0000313" key="3">
    <source>
        <dbReference type="Proteomes" id="UP000324222"/>
    </source>
</evidence>
<feature type="region of interest" description="Disordered" evidence="1">
    <location>
        <begin position="1"/>
        <end position="22"/>
    </location>
</feature>
<dbReference type="AlphaFoldDB" id="A0A5B7CSU4"/>
<gene>
    <name evidence="2" type="ORF">E2C01_004628</name>
</gene>